<comment type="function">
    <text evidence="9">The RuvA-RuvB-RuvC complex processes Holliday junction (HJ) DNA during genetic recombination and DNA repair, while the RuvA-RuvB complex plays an important role in the rescue of blocked DNA replication forks via replication fork reversal (RFR). RuvA specifically binds to HJ cruciform DNA, conferring on it an open structure. The RuvB hexamer acts as an ATP-dependent pump, pulling dsDNA into and through the RuvAB complex. RuvB forms 2 homohexamers on either side of HJ DNA bound by 1 or 2 RuvA tetramers; 4 subunits per hexamer contact DNA at a time. Coordinated motions by a converter formed by DNA-disengaged RuvB subunits stimulates ATP hydrolysis and nucleotide exchange. Immobilization of the converter enables RuvB to convert the ATP-contained energy into a lever motion, pulling 2 nucleotides of DNA out of the RuvA tetramer per ATP hydrolyzed, thus driving DNA branch migration. The RuvB motors rotate together with the DNA substrate, which together with the progressing nucleotide cycle form the mechanistic basis for DNA recombination by continuous HJ branch migration. Branch migration allows RuvC to scan DNA until it finds its consensus sequence, where it cleaves and resolves cruciform DNA.</text>
</comment>
<dbReference type="InterPro" id="IPR004605">
    <property type="entry name" value="DNA_helicase_Holl-junc_RuvB"/>
</dbReference>
<evidence type="ECO:0000259" key="10">
    <source>
        <dbReference type="SMART" id="SM00382"/>
    </source>
</evidence>
<dbReference type="InterPro" id="IPR008824">
    <property type="entry name" value="RuvB-like_N"/>
</dbReference>
<dbReference type="EC" id="3.6.4.-" evidence="9"/>
<accession>B3PMK4</accession>
<feature type="binding site" evidence="9">
    <location>
        <position position="52"/>
    </location>
    <ligand>
        <name>Mg(2+)</name>
        <dbReference type="ChEBI" id="CHEBI:18420"/>
    </ligand>
</feature>
<comment type="catalytic activity">
    <reaction evidence="9">
        <text>ATP + H2O = ADP + phosphate + H(+)</text>
        <dbReference type="Rhea" id="RHEA:13065"/>
        <dbReference type="ChEBI" id="CHEBI:15377"/>
        <dbReference type="ChEBI" id="CHEBI:15378"/>
        <dbReference type="ChEBI" id="CHEBI:30616"/>
        <dbReference type="ChEBI" id="CHEBI:43474"/>
        <dbReference type="ChEBI" id="CHEBI:456216"/>
    </reaction>
</comment>
<feature type="domain" description="AAA+ ATPase" evidence="10">
    <location>
        <begin position="37"/>
        <end position="168"/>
    </location>
</feature>
<dbReference type="InterPro" id="IPR003593">
    <property type="entry name" value="AAA+_ATPase"/>
</dbReference>
<keyword evidence="6 9" id="KW-0238">DNA-binding</keyword>
<dbReference type="Gene3D" id="1.10.10.10">
    <property type="entry name" value="Winged helix-like DNA-binding domain superfamily/Winged helix DNA-binding domain"/>
    <property type="match status" value="1"/>
</dbReference>
<evidence type="ECO:0000256" key="2">
    <source>
        <dbReference type="ARBA" id="ARBA00022741"/>
    </source>
</evidence>
<dbReference type="Gene3D" id="3.40.50.300">
    <property type="entry name" value="P-loop containing nucleotide triphosphate hydrolases"/>
    <property type="match status" value="1"/>
</dbReference>
<evidence type="ECO:0000256" key="5">
    <source>
        <dbReference type="ARBA" id="ARBA00022840"/>
    </source>
</evidence>
<evidence type="ECO:0000256" key="9">
    <source>
        <dbReference type="HAMAP-Rule" id="MF_00016"/>
    </source>
</evidence>
<name>B3PMK4_META1</name>
<dbReference type="NCBIfam" id="NF000868">
    <property type="entry name" value="PRK00080.1"/>
    <property type="match status" value="1"/>
</dbReference>
<dbReference type="PANTHER" id="PTHR42848">
    <property type="match status" value="1"/>
</dbReference>
<feature type="binding site" evidence="9">
    <location>
        <position position="52"/>
    </location>
    <ligand>
        <name>ATP</name>
        <dbReference type="ChEBI" id="CHEBI:30616"/>
    </ligand>
</feature>
<dbReference type="SUPFAM" id="SSF46785">
    <property type="entry name" value="Winged helix' DNA-binding domain"/>
    <property type="match status" value="1"/>
</dbReference>
<evidence type="ECO:0000256" key="6">
    <source>
        <dbReference type="ARBA" id="ARBA00023125"/>
    </source>
</evidence>
<keyword evidence="12" id="KW-1185">Reference proteome</keyword>
<dbReference type="HOGENOM" id="CLU_055599_1_0_14"/>
<keyword evidence="2 9" id="KW-0547">Nucleotide-binding</keyword>
<keyword evidence="5 9" id="KW-0067">ATP-binding</keyword>
<dbReference type="Pfam" id="PF17864">
    <property type="entry name" value="AAA_lid_4"/>
    <property type="match status" value="1"/>
</dbReference>
<comment type="domain">
    <text evidence="9">Has 3 domains, the large (RuvB-L) and small ATPase (RuvB-S) domains and the C-terminal head (RuvB-H) domain. The head domain binds DNA, while the ATPase domains jointly bind ATP, ADP or are empty depending on the state of the subunit in the translocation cycle. During a single DNA translocation step the structure of each domain remains the same, but their relative positions change.</text>
</comment>
<comment type="subcellular location">
    <subcellularLocation>
        <location evidence="9">Cytoplasm</location>
    </subcellularLocation>
</comment>
<dbReference type="CDD" id="cd00009">
    <property type="entry name" value="AAA"/>
    <property type="match status" value="1"/>
</dbReference>
<keyword evidence="3 9" id="KW-0227">DNA damage</keyword>
<dbReference type="InterPro" id="IPR036388">
    <property type="entry name" value="WH-like_DNA-bd_sf"/>
</dbReference>
<dbReference type="RefSeq" id="WP_012498213.1">
    <property type="nucleotide sequence ID" value="NC_011025.1"/>
</dbReference>
<dbReference type="GO" id="GO:0006281">
    <property type="term" value="P:DNA repair"/>
    <property type="evidence" value="ECO:0007669"/>
    <property type="project" value="UniProtKB-UniRule"/>
</dbReference>
<feature type="binding site" evidence="9">
    <location>
        <position position="48"/>
    </location>
    <ligand>
        <name>ATP</name>
        <dbReference type="ChEBI" id="CHEBI:30616"/>
    </ligand>
</feature>
<comment type="caution">
    <text evidence="9">Lacks conserved residue(s) required for the propagation of feature annotation.</text>
</comment>
<dbReference type="GO" id="GO:0048476">
    <property type="term" value="C:Holliday junction resolvase complex"/>
    <property type="evidence" value="ECO:0007669"/>
    <property type="project" value="UniProtKB-UniRule"/>
</dbReference>
<feature type="binding site" evidence="9">
    <location>
        <position position="53"/>
    </location>
    <ligand>
        <name>ATP</name>
        <dbReference type="ChEBI" id="CHEBI:30616"/>
    </ligand>
</feature>
<feature type="binding site" evidence="9">
    <location>
        <position position="7"/>
    </location>
    <ligand>
        <name>ATP</name>
        <dbReference type="ChEBI" id="CHEBI:30616"/>
    </ligand>
</feature>
<feature type="binding site" evidence="9">
    <location>
        <position position="204"/>
    </location>
    <ligand>
        <name>ATP</name>
        <dbReference type="ChEBI" id="CHEBI:30616"/>
    </ligand>
</feature>
<dbReference type="GO" id="GO:0005524">
    <property type="term" value="F:ATP binding"/>
    <property type="evidence" value="ECO:0007669"/>
    <property type="project" value="UniProtKB-UniRule"/>
</dbReference>
<dbReference type="GO" id="GO:0006310">
    <property type="term" value="P:DNA recombination"/>
    <property type="evidence" value="ECO:0007669"/>
    <property type="project" value="UniProtKB-UniRule"/>
</dbReference>
<dbReference type="InterPro" id="IPR036390">
    <property type="entry name" value="WH_DNA-bd_sf"/>
</dbReference>
<evidence type="ECO:0000256" key="1">
    <source>
        <dbReference type="ARBA" id="ARBA00022490"/>
    </source>
</evidence>
<dbReference type="KEGG" id="mat:MARTH_orf389"/>
<dbReference type="PANTHER" id="PTHR42848:SF1">
    <property type="entry name" value="HOLLIDAY JUNCTION BRANCH MIGRATION COMPLEX SUBUNIT RUVB"/>
    <property type="match status" value="1"/>
</dbReference>
<feature type="binding site" evidence="9">
    <location>
        <position position="51"/>
    </location>
    <ligand>
        <name>ATP</name>
        <dbReference type="ChEBI" id="CHEBI:30616"/>
    </ligand>
</feature>
<dbReference type="GO" id="GO:0000400">
    <property type="term" value="F:four-way junction DNA binding"/>
    <property type="evidence" value="ECO:0007669"/>
    <property type="project" value="UniProtKB-UniRule"/>
</dbReference>
<dbReference type="InterPro" id="IPR041445">
    <property type="entry name" value="AAA_lid_4"/>
</dbReference>
<feature type="binding site" evidence="9">
    <location>
        <position position="167"/>
    </location>
    <ligand>
        <name>ATP</name>
        <dbReference type="ChEBI" id="CHEBI:30616"/>
    </ligand>
</feature>
<comment type="subunit">
    <text evidence="9">Homohexamer. Forms an RuvA(8)-RuvB(12)-Holliday junction (HJ) complex. HJ DNA is sandwiched between 2 RuvA tetramers; dsDNA enters through RuvA and exits via RuvB. An RuvB hexamer assembles on each DNA strand where it exits the tetramer. Each RuvB hexamer is contacted by two RuvA subunits (via domain III) on 2 adjacent RuvB subunits; this complex drives branch migration. In the full resolvosome a probable DNA-RuvA(4)-RuvB(12)-RuvC(2) complex forms which resolves the HJ.</text>
</comment>
<organism evidence="11 12">
    <name type="scientific">Metamycoplasma arthritidis (strain 158L3-1)</name>
    <name type="common">Mycoplasma arthritidis</name>
    <dbReference type="NCBI Taxonomy" id="243272"/>
    <lineage>
        <taxon>Bacteria</taxon>
        <taxon>Bacillati</taxon>
        <taxon>Mycoplasmatota</taxon>
        <taxon>Mycoplasmoidales</taxon>
        <taxon>Metamycoplasmataceae</taxon>
        <taxon>Metamycoplasma</taxon>
    </lineage>
</organism>
<evidence type="ECO:0000256" key="7">
    <source>
        <dbReference type="ARBA" id="ARBA00023172"/>
    </source>
</evidence>
<dbReference type="GO" id="GO:0005737">
    <property type="term" value="C:cytoplasm"/>
    <property type="evidence" value="ECO:0007669"/>
    <property type="project" value="UniProtKB-SubCell"/>
</dbReference>
<dbReference type="Proteomes" id="UP000008812">
    <property type="component" value="Chromosome"/>
</dbReference>
<dbReference type="HAMAP" id="MF_00016">
    <property type="entry name" value="DNA_HJ_migration_RuvB"/>
    <property type="match status" value="1"/>
</dbReference>
<dbReference type="Gene3D" id="1.10.8.60">
    <property type="match status" value="1"/>
</dbReference>
<evidence type="ECO:0000256" key="8">
    <source>
        <dbReference type="ARBA" id="ARBA00023204"/>
    </source>
</evidence>
<feature type="region of interest" description="Head domain (RuvB-H)" evidence="9">
    <location>
        <begin position="241"/>
        <end position="317"/>
    </location>
</feature>
<feature type="binding site" evidence="9">
    <location>
        <position position="157"/>
    </location>
    <ligand>
        <name>ATP</name>
        <dbReference type="ChEBI" id="CHEBI:30616"/>
    </ligand>
</feature>
<keyword evidence="7 9" id="KW-0233">DNA recombination</keyword>
<evidence type="ECO:0000313" key="12">
    <source>
        <dbReference type="Proteomes" id="UP000008812"/>
    </source>
</evidence>
<dbReference type="SUPFAM" id="SSF52540">
    <property type="entry name" value="P-loop containing nucleoside triphosphate hydrolases"/>
    <property type="match status" value="1"/>
</dbReference>
<feature type="binding site" evidence="9">
    <location>
        <position position="301"/>
    </location>
    <ligand>
        <name>DNA</name>
        <dbReference type="ChEBI" id="CHEBI:16991"/>
    </ligand>
</feature>
<proteinExistence type="inferred from homology"/>
<evidence type="ECO:0000256" key="4">
    <source>
        <dbReference type="ARBA" id="ARBA00022801"/>
    </source>
</evidence>
<dbReference type="AlphaFoldDB" id="B3PMK4"/>
<evidence type="ECO:0000256" key="3">
    <source>
        <dbReference type="ARBA" id="ARBA00022763"/>
    </source>
</evidence>
<feature type="binding site" evidence="9">
    <location>
        <position position="296"/>
    </location>
    <ligand>
        <name>DNA</name>
        <dbReference type="ChEBI" id="CHEBI:16991"/>
    </ligand>
</feature>
<keyword evidence="11" id="KW-0347">Helicase</keyword>
<dbReference type="Pfam" id="PF05491">
    <property type="entry name" value="WHD_RuvB"/>
    <property type="match status" value="1"/>
</dbReference>
<evidence type="ECO:0000313" key="11">
    <source>
        <dbReference type="EMBL" id="ACF07256.1"/>
    </source>
</evidence>
<keyword evidence="8 9" id="KW-0234">DNA repair</keyword>
<keyword evidence="4 9" id="KW-0378">Hydrolase</keyword>
<sequence>MKLAEFRVKSFSDFIGQEKITKTLKVMIASASKLKRPIDHLLFYGPPGLGKTSLAKIIATETKRNIVYAQGPLLEKKSDILTLLNSIKENDIIFIDEVHGINHNLEELLYSALEDGVVDIPLGVEGDRRIMRMKLKSFSLIAATTKFNLLSQPLKDRFGFIGKLTPYTDEEIIKIITNSAARNNIPIDEKAIKKIAEHSRQTPRVANNLLKRVYDFAVYEKKDLITEKLVKKAFKFIGIFQYGLVYSQIEYLRVLHQVFNDSFGSLDAISGIISDEKSTIINEIEPLLLVYKLIEKSSRGRKITANGIRYLEANLTQ</sequence>
<comment type="similarity">
    <text evidence="9">Belongs to the RuvB family.</text>
</comment>
<dbReference type="InterPro" id="IPR008823">
    <property type="entry name" value="RuvB_wg_C"/>
</dbReference>
<dbReference type="InterPro" id="IPR027417">
    <property type="entry name" value="P-loop_NTPase"/>
</dbReference>
<dbReference type="STRING" id="243272.MARTH_orf389"/>
<feature type="region of interest" description="Small ATPAse domain (RuvB-S)" evidence="9">
    <location>
        <begin position="168"/>
        <end position="238"/>
    </location>
</feature>
<dbReference type="GO" id="GO:0016887">
    <property type="term" value="F:ATP hydrolysis activity"/>
    <property type="evidence" value="ECO:0007669"/>
    <property type="project" value="RHEA"/>
</dbReference>
<gene>
    <name evidence="9 11" type="primary">ruvB</name>
    <name evidence="11" type="ordered locus">MARTH_orf389</name>
</gene>
<keyword evidence="1 9" id="KW-0963">Cytoplasm</keyword>
<dbReference type="GO" id="GO:0009378">
    <property type="term" value="F:four-way junction helicase activity"/>
    <property type="evidence" value="ECO:0007669"/>
    <property type="project" value="InterPro"/>
</dbReference>
<protein>
    <recommendedName>
        <fullName evidence="9">Holliday junction branch migration complex subunit RuvB</fullName>
        <ecNumber evidence="9">3.6.4.-</ecNumber>
    </recommendedName>
</protein>
<reference evidence="11 12" key="1">
    <citation type="journal article" date="2008" name="Infect. Immun.">
        <title>Genome of Mycoplasma arthritidis.</title>
        <authorList>
            <person name="Dybvig K."/>
            <person name="Zuhua C."/>
            <person name="Lao P."/>
            <person name="Jordan D.S."/>
            <person name="French C.T."/>
            <person name="Tu A.H."/>
            <person name="Loraine A.E."/>
        </authorList>
    </citation>
    <scope>NUCLEOTIDE SEQUENCE [LARGE SCALE GENOMIC DNA]</scope>
    <source>
        <strain evidence="11 12">158L3-1</strain>
    </source>
</reference>
<dbReference type="EMBL" id="CP001047">
    <property type="protein sequence ID" value="ACF07256.1"/>
    <property type="molecule type" value="Genomic_DNA"/>
</dbReference>
<dbReference type="NCBIfam" id="TIGR00635">
    <property type="entry name" value="ruvB"/>
    <property type="match status" value="1"/>
</dbReference>
<dbReference type="eggNOG" id="COG2255">
    <property type="taxonomic scope" value="Bacteria"/>
</dbReference>
<dbReference type="SMART" id="SM00382">
    <property type="entry name" value="AAA"/>
    <property type="match status" value="1"/>
</dbReference>
<dbReference type="Pfam" id="PF05496">
    <property type="entry name" value="RuvB_N"/>
    <property type="match status" value="1"/>
</dbReference>